<accession>A0A3S0WFC3</accession>
<keyword evidence="1" id="KW-0812">Transmembrane</keyword>
<evidence type="ECO:0000256" key="1">
    <source>
        <dbReference type="SAM" id="Phobius"/>
    </source>
</evidence>
<dbReference type="Proteomes" id="UP000287910">
    <property type="component" value="Unassembled WGS sequence"/>
</dbReference>
<comment type="caution">
    <text evidence="2">The sequence shown here is derived from an EMBL/GenBank/DDBJ whole genome shotgun (WGS) entry which is preliminary data.</text>
</comment>
<dbReference type="RefSeq" id="WP_126659818.1">
    <property type="nucleotide sequence ID" value="NZ_RYYR01000020.1"/>
</dbReference>
<protein>
    <recommendedName>
        <fullName evidence="4">TFIIB-type zinc ribbon-containing protein</fullName>
    </recommendedName>
</protein>
<feature type="transmembrane region" description="Helical" evidence="1">
    <location>
        <begin position="346"/>
        <end position="365"/>
    </location>
</feature>
<evidence type="ECO:0008006" key="4">
    <source>
        <dbReference type="Google" id="ProtNLM"/>
    </source>
</evidence>
<keyword evidence="1" id="KW-0472">Membrane</keyword>
<sequence>MTTPNDHETLVEVHEHDAKCPSCGASIKFNPVNGKLTCPYCHHEEEIPDAELELDEEVEELDFESAVTRSSFSWGAEKKVVICDACAAEMVYDALEVANVCPYCGSNHVMESHAENSLAPNGIVPFEVSSQQADENFRKWIKSRWFAPNKAKRSAKAEAFSGIYLPYWTFDTKTASQYTAKYGKDRTETDSEGDTHTVTDWYNTSGFYQEFIDDHLILATTRYQMDILEKIEPFKLKESRPYKRDFLSGYIAERYSIGLEDGWTQAKKEIHAHLKEQIKNKITYEHNADHVKNIKFSTVHSNITYKYLMLPVWLSSFKYKNKSYQFMVNGQTGQVGGQSPISPIKVTFAVILALIVLAIVYFFFVE</sequence>
<dbReference type="EMBL" id="RYYR01000020">
    <property type="protein sequence ID" value="RUL50510.1"/>
    <property type="molecule type" value="Genomic_DNA"/>
</dbReference>
<keyword evidence="1" id="KW-1133">Transmembrane helix</keyword>
<proteinExistence type="predicted"/>
<reference evidence="2 3" key="1">
    <citation type="submission" date="2018-12" db="EMBL/GenBank/DDBJ databases">
        <title>Lysinibacillus antri sp. nov., isolated from a cave soil.</title>
        <authorList>
            <person name="Narsing Rao M.P."/>
            <person name="Zhang H."/>
            <person name="Dong Z.-Y."/>
            <person name="Niu X.-K."/>
            <person name="Zhang K."/>
            <person name="Fang B.-Z."/>
            <person name="Kang Y.-Q."/>
            <person name="Xiao M."/>
            <person name="Li W.-J."/>
        </authorList>
    </citation>
    <scope>NUCLEOTIDE SEQUENCE [LARGE SCALE GENOMIC DNA]</scope>
    <source>
        <strain evidence="2 3">SYSU K30002</strain>
    </source>
</reference>
<organism evidence="2 3">
    <name type="scientific">Lysinibacillus antri</name>
    <dbReference type="NCBI Taxonomy" id="2498145"/>
    <lineage>
        <taxon>Bacteria</taxon>
        <taxon>Bacillati</taxon>
        <taxon>Bacillota</taxon>
        <taxon>Bacilli</taxon>
        <taxon>Bacillales</taxon>
        <taxon>Bacillaceae</taxon>
        <taxon>Lysinibacillus</taxon>
    </lineage>
</organism>
<dbReference type="PANTHER" id="PTHR37826">
    <property type="entry name" value="FLOTILLIN BAND_7_5 DOMAIN PROTEIN"/>
    <property type="match status" value="1"/>
</dbReference>
<evidence type="ECO:0000313" key="2">
    <source>
        <dbReference type="EMBL" id="RUL50510.1"/>
    </source>
</evidence>
<dbReference type="PANTHER" id="PTHR37826:SF3">
    <property type="entry name" value="J DOMAIN-CONTAINING PROTEIN"/>
    <property type="match status" value="1"/>
</dbReference>
<name>A0A3S0WFC3_9BACI</name>
<keyword evidence="3" id="KW-1185">Reference proteome</keyword>
<dbReference type="AlphaFoldDB" id="A0A3S0WFC3"/>
<gene>
    <name evidence="2" type="ORF">EK386_14080</name>
</gene>
<evidence type="ECO:0000313" key="3">
    <source>
        <dbReference type="Proteomes" id="UP000287910"/>
    </source>
</evidence>